<organism evidence="1 2">
    <name type="scientific">Roseivirga pacifica</name>
    <dbReference type="NCBI Taxonomy" id="1267423"/>
    <lineage>
        <taxon>Bacteria</taxon>
        <taxon>Pseudomonadati</taxon>
        <taxon>Bacteroidota</taxon>
        <taxon>Cytophagia</taxon>
        <taxon>Cytophagales</taxon>
        <taxon>Roseivirgaceae</taxon>
        <taxon>Roseivirga</taxon>
    </lineage>
</organism>
<proteinExistence type="predicted"/>
<dbReference type="EMBL" id="FOIR01000002">
    <property type="protein sequence ID" value="SEW26701.1"/>
    <property type="molecule type" value="Genomic_DNA"/>
</dbReference>
<evidence type="ECO:0000313" key="2">
    <source>
        <dbReference type="Proteomes" id="UP000199437"/>
    </source>
</evidence>
<dbReference type="GeneID" id="99987062"/>
<dbReference type="RefSeq" id="WP_090258783.1">
    <property type="nucleotide sequence ID" value="NZ_FOIR01000002.1"/>
</dbReference>
<keyword evidence="2" id="KW-1185">Reference proteome</keyword>
<dbReference type="AlphaFoldDB" id="A0A1I0QHR8"/>
<dbReference type="Proteomes" id="UP000199437">
    <property type="component" value="Unassembled WGS sequence"/>
</dbReference>
<protein>
    <submittedName>
        <fullName evidence="1">Uncharacterized protein</fullName>
    </submittedName>
</protein>
<reference evidence="2" key="1">
    <citation type="submission" date="2016-10" db="EMBL/GenBank/DDBJ databases">
        <authorList>
            <person name="Varghese N."/>
            <person name="Submissions S."/>
        </authorList>
    </citation>
    <scope>NUCLEOTIDE SEQUENCE [LARGE SCALE GENOMIC DNA]</scope>
    <source>
        <strain evidence="2">CGMCC 1.12402</strain>
    </source>
</reference>
<accession>A0A1I0QHR8</accession>
<gene>
    <name evidence="1" type="ORF">SAMN05216290_2360</name>
</gene>
<sequence>MNEREVISGIDFYDYELSRKIIIEKYKTPEKKDLINTFFTFFKRFAISQYEELSLNFFDKEQLWHFLSFIEQNTRITDQSSEDYFWAFKVGVKELLKALDLDDDYAEELKEILSATNLKSFTKSSTI</sequence>
<name>A0A1I0QHR8_9BACT</name>
<evidence type="ECO:0000313" key="1">
    <source>
        <dbReference type="EMBL" id="SEW26701.1"/>
    </source>
</evidence>